<reference evidence="10" key="1">
    <citation type="submission" date="2024-06" db="EMBL/GenBank/DDBJ databases">
        <authorList>
            <person name="Ryan C."/>
        </authorList>
    </citation>
    <scope>NUCLEOTIDE SEQUENCE [LARGE SCALE GENOMIC DNA]</scope>
</reference>
<evidence type="ECO:0000259" key="8">
    <source>
        <dbReference type="Pfam" id="PF12697"/>
    </source>
</evidence>
<dbReference type="PRINTS" id="PR00111">
    <property type="entry name" value="ABHYDROLASE"/>
</dbReference>
<feature type="region of interest" description="Disordered" evidence="7">
    <location>
        <begin position="1"/>
        <end position="39"/>
    </location>
</feature>
<dbReference type="PANTHER" id="PTHR14189">
    <property type="entry name" value="PROTEIN PHOSPHATASE METHYLESTERASE-1 RELATED"/>
    <property type="match status" value="1"/>
</dbReference>
<dbReference type="EMBL" id="OZ075140">
    <property type="protein sequence ID" value="CAL5027316.1"/>
    <property type="molecule type" value="Genomic_DNA"/>
</dbReference>
<dbReference type="PRINTS" id="PR00412">
    <property type="entry name" value="EPOXHYDRLASE"/>
</dbReference>
<comment type="function">
    <text evidence="5">Demethylates proteins that have been reversibly carboxymethylated.</text>
</comment>
<feature type="active site" evidence="6">
    <location>
        <position position="345"/>
    </location>
</feature>
<evidence type="ECO:0000313" key="9">
    <source>
        <dbReference type="EMBL" id="CAL5027316.1"/>
    </source>
</evidence>
<name>A0ABC9CWW7_9POAL</name>
<feature type="compositionally biased region" description="Low complexity" evidence="7">
    <location>
        <begin position="16"/>
        <end position="31"/>
    </location>
</feature>
<dbReference type="GO" id="GO:0051723">
    <property type="term" value="F:protein methylesterase activity"/>
    <property type="evidence" value="ECO:0007669"/>
    <property type="project" value="UniProtKB-EC"/>
</dbReference>
<comment type="catalytic activity">
    <reaction evidence="4">
        <text>[phosphatase 2A protein]-C-terminal L-leucine methyl ester + H2O = [phosphatase 2A protein]-C-terminal L-leucine + methanol + H(+)</text>
        <dbReference type="Rhea" id="RHEA:48548"/>
        <dbReference type="Rhea" id="RHEA-COMP:12134"/>
        <dbReference type="Rhea" id="RHEA-COMP:12135"/>
        <dbReference type="ChEBI" id="CHEBI:15377"/>
        <dbReference type="ChEBI" id="CHEBI:15378"/>
        <dbReference type="ChEBI" id="CHEBI:17790"/>
        <dbReference type="ChEBI" id="CHEBI:90516"/>
        <dbReference type="ChEBI" id="CHEBI:90517"/>
        <dbReference type="EC" id="3.1.1.89"/>
    </reaction>
</comment>
<dbReference type="AlphaFoldDB" id="A0ABC9CWW7"/>
<evidence type="ECO:0000256" key="4">
    <source>
        <dbReference type="ARBA" id="ARBA00049203"/>
    </source>
</evidence>
<sequence length="384" mass="42065">MEPAPLSSLQEEGEGEPAAAAGEDSSAFSAATVPPRPATHHSLHKYAPLDWSAYFDEERRVAIPDTDDVRALAKQNFGGGFLFRAPALMRDLNAGSFFAPFLFQVFNVYTAGSEGPVVFCLHGGGYSGLSFALAASHMKDKARVVAMDLRGHGKSTTSNDLDLSIETLTNDVIAVIRKMYGASPPAIILVGHSMGGSVAVHVAARKEIRNLHGLVVIDVVEGTAMASLVHMQKILSNRAQHFPSIEKAIEWSVKGGPLRNIESARVSIPSTLKYDESRECYTYRTPLEQTEKYWKRWYEGLSDKFLSCPVQKILLLAGTDRLDRALTIGQMQGKFQMVVVRHTGHAIQEDVPEEFASHILNFISRNKIGPNGVEIPGLIKKWGH</sequence>
<dbReference type="InterPro" id="IPR016812">
    <property type="entry name" value="PPase_methylesterase_euk"/>
</dbReference>
<dbReference type="SUPFAM" id="SSF53474">
    <property type="entry name" value="alpha/beta-Hydrolases"/>
    <property type="match status" value="1"/>
</dbReference>
<keyword evidence="10" id="KW-1185">Reference proteome</keyword>
<organism evidence="9 10">
    <name type="scientific">Urochloa decumbens</name>
    <dbReference type="NCBI Taxonomy" id="240449"/>
    <lineage>
        <taxon>Eukaryota</taxon>
        <taxon>Viridiplantae</taxon>
        <taxon>Streptophyta</taxon>
        <taxon>Embryophyta</taxon>
        <taxon>Tracheophyta</taxon>
        <taxon>Spermatophyta</taxon>
        <taxon>Magnoliopsida</taxon>
        <taxon>Liliopsida</taxon>
        <taxon>Poales</taxon>
        <taxon>Poaceae</taxon>
        <taxon>PACMAD clade</taxon>
        <taxon>Panicoideae</taxon>
        <taxon>Panicodae</taxon>
        <taxon>Paniceae</taxon>
        <taxon>Melinidinae</taxon>
        <taxon>Urochloa</taxon>
    </lineage>
</organism>
<proteinExistence type="inferred from homology"/>
<dbReference type="Gene3D" id="3.40.50.1820">
    <property type="entry name" value="alpha/beta hydrolase"/>
    <property type="match status" value="1"/>
</dbReference>
<evidence type="ECO:0000256" key="6">
    <source>
        <dbReference type="PIRSR" id="PIRSR022950-1"/>
    </source>
</evidence>
<evidence type="ECO:0000256" key="3">
    <source>
        <dbReference type="ARBA" id="ARBA00022801"/>
    </source>
</evidence>
<evidence type="ECO:0000256" key="1">
    <source>
        <dbReference type="ARBA" id="ARBA00008645"/>
    </source>
</evidence>
<gene>
    <name evidence="9" type="ORF">URODEC1_LOCUS79304</name>
</gene>
<dbReference type="InterPro" id="IPR000073">
    <property type="entry name" value="AB_hydrolase_1"/>
</dbReference>
<dbReference type="PANTHER" id="PTHR14189:SF0">
    <property type="entry name" value="PROTEIN PHOSPHATASE METHYLESTERASE 1"/>
    <property type="match status" value="1"/>
</dbReference>
<keyword evidence="3 5" id="KW-0378">Hydrolase</keyword>
<feature type="active site" evidence="6">
    <location>
        <position position="218"/>
    </location>
</feature>
<evidence type="ECO:0000313" key="10">
    <source>
        <dbReference type="Proteomes" id="UP001497457"/>
    </source>
</evidence>
<dbReference type="Proteomes" id="UP001497457">
    <property type="component" value="Chromosome 30rd"/>
</dbReference>
<dbReference type="FunFam" id="3.40.50.1820:FF:000152">
    <property type="entry name" value="Protein phosphatase methylesterase 1"/>
    <property type="match status" value="1"/>
</dbReference>
<evidence type="ECO:0000256" key="5">
    <source>
        <dbReference type="PIRNR" id="PIRNR022950"/>
    </source>
</evidence>
<dbReference type="EC" id="3.1.1.-" evidence="5"/>
<dbReference type="PIRSF" id="PIRSF022950">
    <property type="entry name" value="PPase_methylesterase_euk"/>
    <property type="match status" value="1"/>
</dbReference>
<feature type="active site" evidence="6">
    <location>
        <position position="193"/>
    </location>
</feature>
<dbReference type="Pfam" id="PF12697">
    <property type="entry name" value="Abhydrolase_6"/>
    <property type="match status" value="1"/>
</dbReference>
<protein>
    <recommendedName>
        <fullName evidence="5">Protein phosphatase methylesterase 1</fullName>
        <shortName evidence="5">PME-1</shortName>
        <ecNumber evidence="5">3.1.1.-</ecNumber>
    </recommendedName>
</protein>
<reference evidence="9 10" key="2">
    <citation type="submission" date="2024-10" db="EMBL/GenBank/DDBJ databases">
        <authorList>
            <person name="Ryan C."/>
        </authorList>
    </citation>
    <scope>NUCLEOTIDE SEQUENCE [LARGE SCALE GENOMIC DNA]</scope>
</reference>
<evidence type="ECO:0000256" key="2">
    <source>
        <dbReference type="ARBA" id="ARBA00022487"/>
    </source>
</evidence>
<comment type="similarity">
    <text evidence="1 5">Belongs to the AB hydrolase superfamily.</text>
</comment>
<dbReference type="InterPro" id="IPR000639">
    <property type="entry name" value="Epox_hydrolase-like"/>
</dbReference>
<dbReference type="InterPro" id="IPR029058">
    <property type="entry name" value="AB_hydrolase_fold"/>
</dbReference>
<evidence type="ECO:0000256" key="7">
    <source>
        <dbReference type="SAM" id="MobiDB-lite"/>
    </source>
</evidence>
<accession>A0ABC9CWW7</accession>
<keyword evidence="2 5" id="KW-0719">Serine esterase</keyword>
<feature type="domain" description="AB hydrolase-1" evidence="8">
    <location>
        <begin position="118"/>
        <end position="356"/>
    </location>
</feature>